<dbReference type="SUPFAM" id="SSF54427">
    <property type="entry name" value="NTF2-like"/>
    <property type="match status" value="1"/>
</dbReference>
<organism evidence="2 3">
    <name type="scientific">Thelonectria olida</name>
    <dbReference type="NCBI Taxonomy" id="1576542"/>
    <lineage>
        <taxon>Eukaryota</taxon>
        <taxon>Fungi</taxon>
        <taxon>Dikarya</taxon>
        <taxon>Ascomycota</taxon>
        <taxon>Pezizomycotina</taxon>
        <taxon>Sordariomycetes</taxon>
        <taxon>Hypocreomycetidae</taxon>
        <taxon>Hypocreales</taxon>
        <taxon>Nectriaceae</taxon>
        <taxon>Thelonectria</taxon>
    </lineage>
</organism>
<dbReference type="EMBL" id="JAGPYM010000012">
    <property type="protein sequence ID" value="KAH6888504.1"/>
    <property type="molecule type" value="Genomic_DNA"/>
</dbReference>
<dbReference type="InterPro" id="IPR032710">
    <property type="entry name" value="NTF2-like_dom_sf"/>
</dbReference>
<dbReference type="Proteomes" id="UP000777438">
    <property type="component" value="Unassembled WGS sequence"/>
</dbReference>
<dbReference type="InterPro" id="IPR037401">
    <property type="entry name" value="SnoaL-like"/>
</dbReference>
<name>A0A9P8W3W2_9HYPO</name>
<evidence type="ECO:0000313" key="2">
    <source>
        <dbReference type="EMBL" id="KAH6888504.1"/>
    </source>
</evidence>
<proteinExistence type="predicted"/>
<accession>A0A9P8W3W2</accession>
<gene>
    <name evidence="2" type="ORF">B0T10DRAFT_488305</name>
</gene>
<evidence type="ECO:0000313" key="3">
    <source>
        <dbReference type="Proteomes" id="UP000777438"/>
    </source>
</evidence>
<dbReference type="Pfam" id="PF13577">
    <property type="entry name" value="SnoaL_4"/>
    <property type="match status" value="1"/>
</dbReference>
<keyword evidence="3" id="KW-1185">Reference proteome</keyword>
<sequence>MASLAVNLGLSDREAIPDALYRSIIGLDANDQTTFQSAWHKDATFVFDGTPPTEGLDAILATTFQFIGAGLDTTHMVSNVRVDVKDGANTAKMTAHALAQHYRKGEGRNPKAPRFLTGNMYWIDAAKDESSGVWKMTKFEMKVIWCEGDGSIVGL</sequence>
<protein>
    <recommendedName>
        <fullName evidence="1">SnoaL-like domain-containing protein</fullName>
    </recommendedName>
</protein>
<dbReference type="OrthoDB" id="2148716at2759"/>
<dbReference type="Gene3D" id="3.10.450.50">
    <property type="match status" value="1"/>
</dbReference>
<comment type="caution">
    <text evidence="2">The sequence shown here is derived from an EMBL/GenBank/DDBJ whole genome shotgun (WGS) entry which is preliminary data.</text>
</comment>
<feature type="domain" description="SnoaL-like" evidence="1">
    <location>
        <begin position="10"/>
        <end position="139"/>
    </location>
</feature>
<dbReference type="AlphaFoldDB" id="A0A9P8W3W2"/>
<reference evidence="2 3" key="1">
    <citation type="journal article" date="2021" name="Nat. Commun.">
        <title>Genetic determinants of endophytism in the Arabidopsis root mycobiome.</title>
        <authorList>
            <person name="Mesny F."/>
            <person name="Miyauchi S."/>
            <person name="Thiergart T."/>
            <person name="Pickel B."/>
            <person name="Atanasova L."/>
            <person name="Karlsson M."/>
            <person name="Huettel B."/>
            <person name="Barry K.W."/>
            <person name="Haridas S."/>
            <person name="Chen C."/>
            <person name="Bauer D."/>
            <person name="Andreopoulos W."/>
            <person name="Pangilinan J."/>
            <person name="LaButti K."/>
            <person name="Riley R."/>
            <person name="Lipzen A."/>
            <person name="Clum A."/>
            <person name="Drula E."/>
            <person name="Henrissat B."/>
            <person name="Kohler A."/>
            <person name="Grigoriev I.V."/>
            <person name="Martin F.M."/>
            <person name="Hacquard S."/>
        </authorList>
    </citation>
    <scope>NUCLEOTIDE SEQUENCE [LARGE SCALE GENOMIC DNA]</scope>
    <source>
        <strain evidence="2 3">MPI-CAGE-CH-0241</strain>
    </source>
</reference>
<evidence type="ECO:0000259" key="1">
    <source>
        <dbReference type="Pfam" id="PF13577"/>
    </source>
</evidence>